<keyword evidence="10" id="KW-0333">Golgi apparatus</keyword>
<evidence type="ECO:0000256" key="11">
    <source>
        <dbReference type="ARBA" id="ARBA00023125"/>
    </source>
</evidence>
<accession>G7L3G3</accession>
<dbReference type="PROSITE" id="PS51032">
    <property type="entry name" value="AP2_ERF"/>
    <property type="match status" value="1"/>
</dbReference>
<keyword evidence="13" id="KW-0804">Transcription</keyword>
<dbReference type="SMART" id="SM00380">
    <property type="entry name" value="AP2"/>
    <property type="match status" value="2"/>
</dbReference>
<keyword evidence="14" id="KW-0539">Nucleus</keyword>
<gene>
    <name evidence="16" type="ordered locus">MTR_7g060560</name>
</gene>
<dbReference type="Gene3D" id="1.10.560.10">
    <property type="entry name" value="GroEL-like equatorial domain"/>
    <property type="match status" value="1"/>
</dbReference>
<evidence type="ECO:0000313" key="18">
    <source>
        <dbReference type="Proteomes" id="UP000002051"/>
    </source>
</evidence>
<reference evidence="16 18" key="1">
    <citation type="journal article" date="2011" name="Nature">
        <title>The Medicago genome provides insight into the evolution of rhizobial symbioses.</title>
        <authorList>
            <person name="Young N.D."/>
            <person name="Debelle F."/>
            <person name="Oldroyd G.E."/>
            <person name="Geurts R."/>
            <person name="Cannon S.B."/>
            <person name="Udvardi M.K."/>
            <person name="Benedito V.A."/>
            <person name="Mayer K.F."/>
            <person name="Gouzy J."/>
            <person name="Schoof H."/>
            <person name="Van de Peer Y."/>
            <person name="Proost S."/>
            <person name="Cook D.R."/>
            <person name="Meyers B.C."/>
            <person name="Spannagl M."/>
            <person name="Cheung F."/>
            <person name="De Mita S."/>
            <person name="Krishnakumar V."/>
            <person name="Gundlach H."/>
            <person name="Zhou S."/>
            <person name="Mudge J."/>
            <person name="Bharti A.K."/>
            <person name="Murray J.D."/>
            <person name="Naoumkina M.A."/>
            <person name="Rosen B."/>
            <person name="Silverstein K.A."/>
            <person name="Tang H."/>
            <person name="Rombauts S."/>
            <person name="Zhao P.X."/>
            <person name="Zhou P."/>
            <person name="Barbe V."/>
            <person name="Bardou P."/>
            <person name="Bechner M."/>
            <person name="Bellec A."/>
            <person name="Berger A."/>
            <person name="Berges H."/>
            <person name="Bidwell S."/>
            <person name="Bisseling T."/>
            <person name="Choisne N."/>
            <person name="Couloux A."/>
            <person name="Denny R."/>
            <person name="Deshpande S."/>
            <person name="Dai X."/>
            <person name="Doyle J.J."/>
            <person name="Dudez A.M."/>
            <person name="Farmer A.D."/>
            <person name="Fouteau S."/>
            <person name="Franken C."/>
            <person name="Gibelin C."/>
            <person name="Gish J."/>
            <person name="Goldstein S."/>
            <person name="Gonzalez A.J."/>
            <person name="Green P.J."/>
            <person name="Hallab A."/>
            <person name="Hartog M."/>
            <person name="Hua A."/>
            <person name="Humphray S.J."/>
            <person name="Jeong D.H."/>
            <person name="Jing Y."/>
            <person name="Jocker A."/>
            <person name="Kenton S.M."/>
            <person name="Kim D.J."/>
            <person name="Klee K."/>
            <person name="Lai H."/>
            <person name="Lang C."/>
            <person name="Lin S."/>
            <person name="Macmil S.L."/>
            <person name="Magdelenat G."/>
            <person name="Matthews L."/>
            <person name="McCorrison J."/>
            <person name="Monaghan E.L."/>
            <person name="Mun J.H."/>
            <person name="Najar F.Z."/>
            <person name="Nicholson C."/>
            <person name="Noirot C."/>
            <person name="O'Bleness M."/>
            <person name="Paule C.R."/>
            <person name="Poulain J."/>
            <person name="Prion F."/>
            <person name="Qin B."/>
            <person name="Qu C."/>
            <person name="Retzel E.F."/>
            <person name="Riddle C."/>
            <person name="Sallet E."/>
            <person name="Samain S."/>
            <person name="Samson N."/>
            <person name="Sanders I."/>
            <person name="Saurat O."/>
            <person name="Scarpelli C."/>
            <person name="Schiex T."/>
            <person name="Segurens B."/>
            <person name="Severin A.J."/>
            <person name="Sherrier D.J."/>
            <person name="Shi R."/>
            <person name="Sims S."/>
            <person name="Singer S.R."/>
            <person name="Sinharoy S."/>
            <person name="Sterck L."/>
            <person name="Viollet A."/>
            <person name="Wang B.B."/>
            <person name="Wang K."/>
            <person name="Wang M."/>
            <person name="Wang X."/>
            <person name="Warfsmann J."/>
            <person name="Weissenbach J."/>
            <person name="White D.D."/>
            <person name="White J.D."/>
            <person name="Wiley G.B."/>
            <person name="Wincker P."/>
            <person name="Xing Y."/>
            <person name="Yang L."/>
            <person name="Yao Z."/>
            <person name="Ying F."/>
            <person name="Zhai J."/>
            <person name="Zhou L."/>
            <person name="Zuber A."/>
            <person name="Denarie J."/>
            <person name="Dixon R.A."/>
            <person name="May G.D."/>
            <person name="Schwartz D.C."/>
            <person name="Rogers J."/>
            <person name="Quetier F."/>
            <person name="Town C.D."/>
            <person name="Roe B.A."/>
        </authorList>
    </citation>
    <scope>NUCLEOTIDE SEQUENCE [LARGE SCALE GENOMIC DNA]</scope>
    <source>
        <strain evidence="16">A17</strain>
        <strain evidence="17 18">cv. Jemalong A17</strain>
    </source>
</reference>
<keyword evidence="18" id="KW-1185">Reference proteome</keyword>
<evidence type="ECO:0000259" key="15">
    <source>
        <dbReference type="PROSITE" id="PS51032"/>
    </source>
</evidence>
<evidence type="ECO:0000256" key="6">
    <source>
        <dbReference type="ARBA" id="ARBA00022729"/>
    </source>
</evidence>
<dbReference type="InterPro" id="IPR036955">
    <property type="entry name" value="AP2/ERF_dom_sf"/>
</dbReference>
<dbReference type="HOGENOM" id="CLU_706711_0_0_1"/>
<evidence type="ECO:0000313" key="16">
    <source>
        <dbReference type="EMBL" id="AES79269.2"/>
    </source>
</evidence>
<dbReference type="Gene3D" id="3.30.730.10">
    <property type="entry name" value="AP2/ERF domain"/>
    <property type="match status" value="1"/>
</dbReference>
<keyword evidence="6" id="KW-0732">Signal</keyword>
<feature type="domain" description="AP2/ERF" evidence="15">
    <location>
        <begin position="123"/>
        <end position="184"/>
    </location>
</feature>
<evidence type="ECO:0000256" key="5">
    <source>
        <dbReference type="ARBA" id="ARBA00022692"/>
    </source>
</evidence>
<dbReference type="InterPro" id="IPR027413">
    <property type="entry name" value="GROEL-like_equatorial_sf"/>
</dbReference>
<keyword evidence="12" id="KW-0472">Membrane</keyword>
<evidence type="ECO:0000256" key="9">
    <source>
        <dbReference type="ARBA" id="ARBA00023015"/>
    </source>
</evidence>
<evidence type="ECO:0000256" key="4">
    <source>
        <dbReference type="ARBA" id="ARBA00005227"/>
    </source>
</evidence>
<dbReference type="eggNOG" id="KOG1278">
    <property type="taxonomic scope" value="Eukaryota"/>
</dbReference>
<comment type="similarity">
    <text evidence="4">Belongs to the nonaspanin (TM9SF) (TC 9.A.2) family.</text>
</comment>
<keyword evidence="11" id="KW-0238">DNA-binding</keyword>
<dbReference type="EMBL" id="CM001223">
    <property type="protein sequence ID" value="AES79269.2"/>
    <property type="molecule type" value="Genomic_DNA"/>
</dbReference>
<dbReference type="InterPro" id="IPR001471">
    <property type="entry name" value="AP2/ERF_dom"/>
</dbReference>
<keyword evidence="5" id="KW-0812">Transmembrane</keyword>
<dbReference type="Proteomes" id="UP000002051">
    <property type="component" value="Unassembled WGS sequence"/>
</dbReference>
<keyword evidence="7" id="KW-0967">Endosome</keyword>
<dbReference type="GO" id="GO:0003677">
    <property type="term" value="F:DNA binding"/>
    <property type="evidence" value="ECO:0007669"/>
    <property type="project" value="UniProtKB-KW"/>
</dbReference>
<name>G7L3G3_MEDTR</name>
<evidence type="ECO:0000256" key="14">
    <source>
        <dbReference type="ARBA" id="ARBA00023242"/>
    </source>
</evidence>
<evidence type="ECO:0000256" key="13">
    <source>
        <dbReference type="ARBA" id="ARBA00023163"/>
    </source>
</evidence>
<dbReference type="PANTHER" id="PTHR32467:SF226">
    <property type="entry name" value="AP2_ERF DOMAIN-CONTAINING PROTEIN"/>
    <property type="match status" value="1"/>
</dbReference>
<dbReference type="EnsemblPlants" id="AES79269">
    <property type="protein sequence ID" value="AES79269"/>
    <property type="gene ID" value="MTR_7g060560"/>
</dbReference>
<proteinExistence type="inferred from homology"/>
<dbReference type="Pfam" id="PF02990">
    <property type="entry name" value="EMP70"/>
    <property type="match status" value="1"/>
</dbReference>
<evidence type="ECO:0000256" key="3">
    <source>
        <dbReference type="ARBA" id="ARBA00004653"/>
    </source>
</evidence>
<protein>
    <submittedName>
        <fullName evidence="16">Endomembrane-like protein</fullName>
    </submittedName>
</protein>
<dbReference type="PANTHER" id="PTHR32467">
    <property type="entry name" value="AP2-LIKE ETHYLENE-RESPONSIVE TRANSCRIPTION FACTOR"/>
    <property type="match status" value="1"/>
</dbReference>
<dbReference type="PaxDb" id="3880-AES79269"/>
<dbReference type="SUPFAM" id="SSF48592">
    <property type="entry name" value="GroEL equatorial domain-like"/>
    <property type="match status" value="1"/>
</dbReference>
<dbReference type="CDD" id="cd00018">
    <property type="entry name" value="AP2"/>
    <property type="match status" value="1"/>
</dbReference>
<keyword evidence="8" id="KW-1133">Transmembrane helix</keyword>
<dbReference type="GO" id="GO:0000139">
    <property type="term" value="C:Golgi membrane"/>
    <property type="evidence" value="ECO:0007669"/>
    <property type="project" value="UniProtKB-SubCell"/>
</dbReference>
<reference evidence="16 18" key="2">
    <citation type="journal article" date="2014" name="BMC Genomics">
        <title>An improved genome release (version Mt4.0) for the model legume Medicago truncatula.</title>
        <authorList>
            <person name="Tang H."/>
            <person name="Krishnakumar V."/>
            <person name="Bidwell S."/>
            <person name="Rosen B."/>
            <person name="Chan A."/>
            <person name="Zhou S."/>
            <person name="Gentzbittel L."/>
            <person name="Childs K.L."/>
            <person name="Yandell M."/>
            <person name="Gundlach H."/>
            <person name="Mayer K.F."/>
            <person name="Schwartz D.C."/>
            <person name="Town C.D."/>
        </authorList>
    </citation>
    <scope>GENOME REANNOTATION</scope>
    <source>
        <strain evidence="17 18">cv. Jemalong A17</strain>
    </source>
</reference>
<dbReference type="InterPro" id="IPR016177">
    <property type="entry name" value="DNA-bd_dom_sf"/>
</dbReference>
<dbReference type="GO" id="GO:0005634">
    <property type="term" value="C:nucleus"/>
    <property type="evidence" value="ECO:0007669"/>
    <property type="project" value="UniProtKB-SubCell"/>
</dbReference>
<organism evidence="16 18">
    <name type="scientific">Medicago truncatula</name>
    <name type="common">Barrel medic</name>
    <name type="synonym">Medicago tribuloides</name>
    <dbReference type="NCBI Taxonomy" id="3880"/>
    <lineage>
        <taxon>Eukaryota</taxon>
        <taxon>Viridiplantae</taxon>
        <taxon>Streptophyta</taxon>
        <taxon>Embryophyta</taxon>
        <taxon>Tracheophyta</taxon>
        <taxon>Spermatophyta</taxon>
        <taxon>Magnoliopsida</taxon>
        <taxon>eudicotyledons</taxon>
        <taxon>Gunneridae</taxon>
        <taxon>Pentapetalae</taxon>
        <taxon>rosids</taxon>
        <taxon>fabids</taxon>
        <taxon>Fabales</taxon>
        <taxon>Fabaceae</taxon>
        <taxon>Papilionoideae</taxon>
        <taxon>50 kb inversion clade</taxon>
        <taxon>NPAAA clade</taxon>
        <taxon>Hologalegina</taxon>
        <taxon>IRL clade</taxon>
        <taxon>Trifolieae</taxon>
        <taxon>Medicago</taxon>
    </lineage>
</organism>
<reference evidence="17" key="3">
    <citation type="submission" date="2015-04" db="UniProtKB">
        <authorList>
            <consortium name="EnsemblPlants"/>
        </authorList>
    </citation>
    <scope>IDENTIFICATION</scope>
    <source>
        <strain evidence="17">cv. Jemalong A17</strain>
    </source>
</reference>
<sequence>MGSNSRGKDGEGTSGINRVDDDDSYEYLQAMNFVPYETLLHNNMNTNGFVVPFVMQQTLLNKFYDNEFVNFSSPPSFSCVLLSDCKTQKNVQGGRTTCATVLIRAIFKEGCKSVAAGMNAMDLRRGINMDFDAVVTNLKSRARMIDTSEEIAKDCGFDTAHAAARAYDRAAIKFRGVGADINFNLNDYDDDLKQLREFSKEFVQTLRLQSNVFSRRSSKYRGGTLHKCGRWEARMGQFLGKKYIYLGLFDSEVEAASSFAMHPTCISLLIFQSFKMCEPQMCNVVCKLKLDAKTAIAFKKKIDDEYRVNMILDNLPLVVPIKRVDQDSTVYQLGFHVGLKGQYGGSKEEKFFIDNHLAFTVKYHRDSLTESARIVGFEVKPFSVKHEYEGK</sequence>
<evidence type="ECO:0000256" key="7">
    <source>
        <dbReference type="ARBA" id="ARBA00022753"/>
    </source>
</evidence>
<dbReference type="eggNOG" id="KOG0356">
    <property type="taxonomic scope" value="Eukaryota"/>
</dbReference>
<evidence type="ECO:0000256" key="2">
    <source>
        <dbReference type="ARBA" id="ARBA00004337"/>
    </source>
</evidence>
<dbReference type="InterPro" id="IPR004240">
    <property type="entry name" value="EMP70"/>
</dbReference>
<evidence type="ECO:0000256" key="10">
    <source>
        <dbReference type="ARBA" id="ARBA00023034"/>
    </source>
</evidence>
<dbReference type="AlphaFoldDB" id="G7L3G3"/>
<dbReference type="InterPro" id="IPR027410">
    <property type="entry name" value="TCP-1-like_intermed_sf"/>
</dbReference>
<dbReference type="GO" id="GO:0010008">
    <property type="term" value="C:endosome membrane"/>
    <property type="evidence" value="ECO:0007669"/>
    <property type="project" value="UniProtKB-SubCell"/>
</dbReference>
<keyword evidence="9" id="KW-0805">Transcription regulation</keyword>
<dbReference type="SUPFAM" id="SSF54171">
    <property type="entry name" value="DNA-binding domain"/>
    <property type="match status" value="2"/>
</dbReference>
<dbReference type="Gene3D" id="3.30.260.10">
    <property type="entry name" value="TCP-1-like chaperonin intermediate domain"/>
    <property type="match status" value="1"/>
</dbReference>
<evidence type="ECO:0000256" key="12">
    <source>
        <dbReference type="ARBA" id="ARBA00023136"/>
    </source>
</evidence>
<evidence type="ECO:0000256" key="1">
    <source>
        <dbReference type="ARBA" id="ARBA00004123"/>
    </source>
</evidence>
<evidence type="ECO:0000256" key="8">
    <source>
        <dbReference type="ARBA" id="ARBA00022989"/>
    </source>
</evidence>
<comment type="subcellular location">
    <subcellularLocation>
        <location evidence="2">Endosome membrane</location>
        <topology evidence="2">Multi-pass membrane protein</topology>
    </subcellularLocation>
    <subcellularLocation>
        <location evidence="3">Golgi apparatus membrane</location>
        <topology evidence="3">Multi-pass membrane protein</topology>
    </subcellularLocation>
    <subcellularLocation>
        <location evidence="1">Nucleus</location>
    </subcellularLocation>
</comment>
<dbReference type="GO" id="GO:0003700">
    <property type="term" value="F:DNA-binding transcription factor activity"/>
    <property type="evidence" value="ECO:0007669"/>
    <property type="project" value="InterPro"/>
</dbReference>
<evidence type="ECO:0000313" key="17">
    <source>
        <dbReference type="EnsemblPlants" id="AES79269"/>
    </source>
</evidence>